<gene>
    <name evidence="9" type="ORF">SAMN04488059_11042</name>
    <name evidence="8" type="ORF">WH91_16395</name>
</gene>
<dbReference type="OrthoDB" id="7786248at2"/>
<reference evidence="8 10" key="1">
    <citation type="submission" date="2015-03" db="EMBL/GenBank/DDBJ databases">
        <authorList>
            <person name="Lepp D."/>
            <person name="Hassan Y.I."/>
            <person name="Li X.-Z."/>
            <person name="Zhou T."/>
        </authorList>
    </citation>
    <scope>NUCLEOTIDE SEQUENCE [LARGE SCALE GENOMIC DNA]</scope>
    <source>
        <strain evidence="8 10">Cr7-05</strain>
    </source>
</reference>
<dbReference type="EMBL" id="LAPV01000147">
    <property type="protein sequence ID" value="KKC31951.1"/>
    <property type="molecule type" value="Genomic_DNA"/>
</dbReference>
<evidence type="ECO:0000313" key="10">
    <source>
        <dbReference type="Proteomes" id="UP000033519"/>
    </source>
</evidence>
<evidence type="ECO:0000256" key="4">
    <source>
        <dbReference type="ARBA" id="ARBA00022989"/>
    </source>
</evidence>
<organism evidence="9 11">
    <name type="scientific">Devosia psychrophila</name>
    <dbReference type="NCBI Taxonomy" id="728005"/>
    <lineage>
        <taxon>Bacteria</taxon>
        <taxon>Pseudomonadati</taxon>
        <taxon>Pseudomonadota</taxon>
        <taxon>Alphaproteobacteria</taxon>
        <taxon>Hyphomicrobiales</taxon>
        <taxon>Devosiaceae</taxon>
        <taxon>Devosia</taxon>
    </lineage>
</organism>
<evidence type="ECO:0000256" key="2">
    <source>
        <dbReference type="ARBA" id="ARBA00022475"/>
    </source>
</evidence>
<dbReference type="PANTHER" id="PTHR32309:SF13">
    <property type="entry name" value="FERRIC ENTEROBACTIN TRANSPORT PROTEIN FEPE"/>
    <property type="match status" value="1"/>
</dbReference>
<dbReference type="Proteomes" id="UP000182258">
    <property type="component" value="Unassembled WGS sequence"/>
</dbReference>
<evidence type="ECO:0000313" key="9">
    <source>
        <dbReference type="EMBL" id="SFC73776.1"/>
    </source>
</evidence>
<dbReference type="InterPro" id="IPR003856">
    <property type="entry name" value="LPS_length_determ_N"/>
</dbReference>
<evidence type="ECO:0000313" key="11">
    <source>
        <dbReference type="Proteomes" id="UP000182258"/>
    </source>
</evidence>
<evidence type="ECO:0000256" key="3">
    <source>
        <dbReference type="ARBA" id="ARBA00022692"/>
    </source>
</evidence>
<accession>A0A0F5PU68</accession>
<dbReference type="Pfam" id="PF02706">
    <property type="entry name" value="Wzz"/>
    <property type="match status" value="1"/>
</dbReference>
<evidence type="ECO:0000256" key="1">
    <source>
        <dbReference type="ARBA" id="ARBA00004651"/>
    </source>
</evidence>
<dbReference type="PANTHER" id="PTHR32309">
    <property type="entry name" value="TYROSINE-PROTEIN KINASE"/>
    <property type="match status" value="1"/>
</dbReference>
<keyword evidence="5 6" id="KW-0472">Membrane</keyword>
<reference evidence="9 11" key="2">
    <citation type="submission" date="2016-10" db="EMBL/GenBank/DDBJ databases">
        <authorList>
            <person name="de Groot N.N."/>
        </authorList>
    </citation>
    <scope>NUCLEOTIDE SEQUENCE [LARGE SCALE GENOMIC DNA]</scope>
    <source>
        <strain evidence="9 11">CGMCC 1.10210</strain>
    </source>
</reference>
<dbReference type="RefSeq" id="WP_046172073.1">
    <property type="nucleotide sequence ID" value="NZ_FOMB01000010.1"/>
</dbReference>
<name>A0A0F5PU68_9HYPH</name>
<evidence type="ECO:0000256" key="5">
    <source>
        <dbReference type="ARBA" id="ARBA00023136"/>
    </source>
</evidence>
<dbReference type="Proteomes" id="UP000033519">
    <property type="component" value="Unassembled WGS sequence"/>
</dbReference>
<comment type="subcellular location">
    <subcellularLocation>
        <location evidence="1">Cell membrane</location>
        <topology evidence="1">Multi-pass membrane protein</topology>
    </subcellularLocation>
</comment>
<sequence length="755" mass="79799">MTYESPEAQDARIDVAALFGGVVQRLPRILLVTLALLALTFVLLLFVPRSYDSSASILVEPRGNVYSRALNEQAPSSSGGEAGVVSSQIELIKSRDTLLKVIDLLDLRSVPEFNGAGSGGFSPMSMVTRLLGRGASTPMSIDETVLNSLYERLNVSQERDSRLISVVVSSTDPQLAADIANAVANAHVTRRAELSLSDTAEASAWLRDEIAKLRITVTDAETAVANFKVDNDLFIGSNNTSLADQQVSAVASQITAAQERKNTALSRAALIRTMLGNGQSIDGVADVRGSVVIQQLSQEKGRLQGEKAQRAATLLNNHPAIQALTAQIAELDKQIGIEGRRVADALEAEAQVEAGLEASLQADLTRAKSSSSSVTQDTVTLDALQREAKAQRDLLEGYLQRYSEAVSRTDTNSALPDVRVVSIAAPSVTPASPKTALLLISVGFVSLAVQVGLVIFGDLTSGRAIVKVRPPEEQDELDEAAVVAEEMEPDAAVDYPDAYAVAQPEAPYVTLAEVEPVAVIDDAPVQEPAIQGFKQRFSRLANMRGQIAAKVEHEVAPKAPEPVATVATPPRPAVSLVQFSELASDLVLGRTHLVILAATNANADCELLAEELAEDALARGLSVALVDAGSARIADAPGLTDLSADTASFGDVVHKSADNSFAEVPWGTGRVLSRSSTKPLTLVEALGDIYEVVVLITGRVGMNSSLPFFSGIDGRLVLVAGPNDDLNAVAEKRQMLLDAGFERCEVATAPTRVAA</sequence>
<keyword evidence="10" id="KW-1185">Reference proteome</keyword>
<dbReference type="STRING" id="728005.SAMN04488059_11042"/>
<keyword evidence="4 6" id="KW-1133">Transmembrane helix</keyword>
<feature type="transmembrane region" description="Helical" evidence="6">
    <location>
        <begin position="29"/>
        <end position="47"/>
    </location>
</feature>
<evidence type="ECO:0000256" key="6">
    <source>
        <dbReference type="SAM" id="Phobius"/>
    </source>
</evidence>
<dbReference type="AlphaFoldDB" id="A0A0F5PU68"/>
<evidence type="ECO:0000313" key="8">
    <source>
        <dbReference type="EMBL" id="KKC31951.1"/>
    </source>
</evidence>
<dbReference type="GO" id="GO:0005886">
    <property type="term" value="C:plasma membrane"/>
    <property type="evidence" value="ECO:0007669"/>
    <property type="project" value="UniProtKB-SubCell"/>
</dbReference>
<evidence type="ECO:0000259" key="7">
    <source>
        <dbReference type="Pfam" id="PF02706"/>
    </source>
</evidence>
<dbReference type="EMBL" id="FOMB01000010">
    <property type="protein sequence ID" value="SFC73776.1"/>
    <property type="molecule type" value="Genomic_DNA"/>
</dbReference>
<dbReference type="InterPro" id="IPR050445">
    <property type="entry name" value="Bact_polysacc_biosynth/exp"/>
</dbReference>
<feature type="domain" description="Polysaccharide chain length determinant N-terminal" evidence="7">
    <location>
        <begin position="12"/>
        <end position="103"/>
    </location>
</feature>
<dbReference type="PATRIC" id="fig|728005.3.peg.1490"/>
<keyword evidence="3 6" id="KW-0812">Transmembrane</keyword>
<dbReference type="GO" id="GO:0004713">
    <property type="term" value="F:protein tyrosine kinase activity"/>
    <property type="evidence" value="ECO:0007669"/>
    <property type="project" value="TreeGrafter"/>
</dbReference>
<proteinExistence type="predicted"/>
<protein>
    <submittedName>
        <fullName evidence="9">Uncharacterized protein involved in exopolysaccharide biosynthesis</fullName>
    </submittedName>
</protein>
<keyword evidence="2" id="KW-1003">Cell membrane</keyword>